<protein>
    <submittedName>
        <fullName evidence="1">Uncharacterized protein</fullName>
    </submittedName>
</protein>
<evidence type="ECO:0000313" key="1">
    <source>
        <dbReference type="EMBL" id="KAJ8617133.1"/>
    </source>
</evidence>
<reference evidence="1 2" key="1">
    <citation type="journal article" date="2022" name="Hortic Res">
        <title>A haplotype resolved chromosomal level avocado genome allows analysis of novel avocado genes.</title>
        <authorList>
            <person name="Nath O."/>
            <person name="Fletcher S.J."/>
            <person name="Hayward A."/>
            <person name="Shaw L.M."/>
            <person name="Masouleh A.K."/>
            <person name="Furtado A."/>
            <person name="Henry R.J."/>
            <person name="Mitter N."/>
        </authorList>
    </citation>
    <scope>NUCLEOTIDE SEQUENCE [LARGE SCALE GENOMIC DNA]</scope>
    <source>
        <strain evidence="2">cv. Hass</strain>
    </source>
</reference>
<proteinExistence type="predicted"/>
<accession>A0ACC2K7X7</accession>
<keyword evidence="2" id="KW-1185">Reference proteome</keyword>
<sequence length="105" mass="11458">MNNFLVCFDFYLGLYALVSMTQARGKMANSNTSNADTEGEVMSLLLLEEKCTCDRHIEGEDATEPEAFGRRNCSSCSSSPLEIVHHPLSPQIKKGLSPPADCSLS</sequence>
<gene>
    <name evidence="1" type="ORF">MRB53_013319</name>
</gene>
<evidence type="ECO:0000313" key="2">
    <source>
        <dbReference type="Proteomes" id="UP001234297"/>
    </source>
</evidence>
<dbReference type="EMBL" id="CM056812">
    <property type="protein sequence ID" value="KAJ8617133.1"/>
    <property type="molecule type" value="Genomic_DNA"/>
</dbReference>
<comment type="caution">
    <text evidence="1">The sequence shown here is derived from an EMBL/GenBank/DDBJ whole genome shotgun (WGS) entry which is preliminary data.</text>
</comment>
<organism evidence="1 2">
    <name type="scientific">Persea americana</name>
    <name type="common">Avocado</name>
    <dbReference type="NCBI Taxonomy" id="3435"/>
    <lineage>
        <taxon>Eukaryota</taxon>
        <taxon>Viridiplantae</taxon>
        <taxon>Streptophyta</taxon>
        <taxon>Embryophyta</taxon>
        <taxon>Tracheophyta</taxon>
        <taxon>Spermatophyta</taxon>
        <taxon>Magnoliopsida</taxon>
        <taxon>Magnoliidae</taxon>
        <taxon>Laurales</taxon>
        <taxon>Lauraceae</taxon>
        <taxon>Persea</taxon>
    </lineage>
</organism>
<dbReference type="Proteomes" id="UP001234297">
    <property type="component" value="Chromosome 4"/>
</dbReference>
<name>A0ACC2K7X7_PERAE</name>